<gene>
    <name evidence="1" type="ordered locus">RPA4500</name>
</gene>
<evidence type="ECO:0000313" key="1">
    <source>
        <dbReference type="EMBL" id="CAE29940.1"/>
    </source>
</evidence>
<organism evidence="1">
    <name type="scientific">Rhodopseudomonas palustris (strain ATCC BAA-98 / CGA009)</name>
    <dbReference type="NCBI Taxonomy" id="258594"/>
    <lineage>
        <taxon>Bacteria</taxon>
        <taxon>Pseudomonadati</taxon>
        <taxon>Pseudomonadota</taxon>
        <taxon>Alphaproteobacteria</taxon>
        <taxon>Hyphomicrobiales</taxon>
        <taxon>Nitrobacteraceae</taxon>
        <taxon>Rhodopseudomonas</taxon>
    </lineage>
</organism>
<protein>
    <submittedName>
        <fullName evidence="1">Uncharacterized protein</fullName>
    </submittedName>
</protein>
<dbReference type="AlphaFoldDB" id="Q6N1A8"/>
<accession>Q6N1A8</accession>
<dbReference type="HOGENOM" id="CLU_201232_0_0_5"/>
<sequence>MTCRLSVSDPMPSRLDQQIDRIVAENGGSLHDALRALMQVNEHLEAELDRLRAVVVYSKACADDQSLH</sequence>
<name>Q6N1A8_RHOPA</name>
<dbReference type="EMBL" id="BX572607">
    <property type="protein sequence ID" value="CAE29940.1"/>
    <property type="molecule type" value="Genomic_DNA"/>
</dbReference>
<proteinExistence type="predicted"/>
<reference evidence="1" key="1">
    <citation type="journal article" date="2004" name="Nat. Biotechnol.">
        <title>Complete genome sequence of the metabolically versatile photosynthetic bacterium Rhodopseudomonas palustris.</title>
        <authorList>
            <person name="Larimer F.W."/>
            <person name="Chain P."/>
            <person name="Hauser L."/>
            <person name="Lamerdin J."/>
            <person name="Malfatti S."/>
            <person name="Do L."/>
            <person name="Land M.L."/>
            <person name="Pelletier D.A."/>
            <person name="Beatty J.T."/>
            <person name="Lang A.S."/>
            <person name="Tabita F.R."/>
            <person name="Gibson J.L."/>
            <person name="Hanson T.E."/>
            <person name="Bobst C."/>
            <person name="Torres J.L."/>
            <person name="Peres C."/>
            <person name="Harrison F.H."/>
            <person name="Gibson J."/>
            <person name="Harwood C.S."/>
        </authorList>
    </citation>
    <scope>NUCLEOTIDE SEQUENCE [LARGE SCALE GENOMIC DNA]</scope>
    <source>
        <strain evidence="1">CGA009</strain>
    </source>
</reference>